<keyword evidence="5 7" id="KW-1133">Transmembrane helix</keyword>
<feature type="transmembrane region" description="Helical" evidence="7">
    <location>
        <begin position="195"/>
        <end position="214"/>
    </location>
</feature>
<evidence type="ECO:0000256" key="7">
    <source>
        <dbReference type="SAM" id="Phobius"/>
    </source>
</evidence>
<evidence type="ECO:0000259" key="8">
    <source>
        <dbReference type="PROSITE" id="PS50850"/>
    </source>
</evidence>
<keyword evidence="3" id="KW-0813">Transport</keyword>
<evidence type="ECO:0000256" key="4">
    <source>
        <dbReference type="ARBA" id="ARBA00022692"/>
    </source>
</evidence>
<evidence type="ECO:0000313" key="9">
    <source>
        <dbReference type="EMBL" id="KAG2227116.1"/>
    </source>
</evidence>
<feature type="transmembrane region" description="Helical" evidence="7">
    <location>
        <begin position="487"/>
        <end position="508"/>
    </location>
</feature>
<dbReference type="PANTHER" id="PTHR23506">
    <property type="entry name" value="GH10249P"/>
    <property type="match status" value="1"/>
</dbReference>
<evidence type="ECO:0000313" key="10">
    <source>
        <dbReference type="Proteomes" id="UP000646827"/>
    </source>
</evidence>
<dbReference type="InterPro" id="IPR050930">
    <property type="entry name" value="MFS_Vesicular_Transporter"/>
</dbReference>
<feature type="transmembrane region" description="Helical" evidence="7">
    <location>
        <begin position="414"/>
        <end position="436"/>
    </location>
</feature>
<feature type="non-terminal residue" evidence="9">
    <location>
        <position position="1"/>
    </location>
</feature>
<feature type="transmembrane region" description="Helical" evidence="7">
    <location>
        <begin position="389"/>
        <end position="408"/>
    </location>
</feature>
<dbReference type="EMBL" id="JAEPRB010000010">
    <property type="protein sequence ID" value="KAG2227116.1"/>
    <property type="molecule type" value="Genomic_DNA"/>
</dbReference>
<gene>
    <name evidence="9" type="ORF">INT45_003846</name>
</gene>
<evidence type="ECO:0000256" key="6">
    <source>
        <dbReference type="ARBA" id="ARBA00023136"/>
    </source>
</evidence>
<comment type="caution">
    <text evidence="9">The sequence shown here is derived from an EMBL/GenBank/DDBJ whole genome shotgun (WGS) entry which is preliminary data.</text>
</comment>
<dbReference type="OrthoDB" id="5086884at2759"/>
<organism evidence="9 10">
    <name type="scientific">Circinella minor</name>
    <dbReference type="NCBI Taxonomy" id="1195481"/>
    <lineage>
        <taxon>Eukaryota</taxon>
        <taxon>Fungi</taxon>
        <taxon>Fungi incertae sedis</taxon>
        <taxon>Mucoromycota</taxon>
        <taxon>Mucoromycotina</taxon>
        <taxon>Mucoromycetes</taxon>
        <taxon>Mucorales</taxon>
        <taxon>Lichtheimiaceae</taxon>
        <taxon>Circinella</taxon>
    </lineage>
</organism>
<feature type="transmembrane region" description="Helical" evidence="7">
    <location>
        <begin position="324"/>
        <end position="341"/>
    </location>
</feature>
<dbReference type="GO" id="GO:0016020">
    <property type="term" value="C:membrane"/>
    <property type="evidence" value="ECO:0007669"/>
    <property type="project" value="UniProtKB-SubCell"/>
</dbReference>
<feature type="transmembrane region" description="Helical" evidence="7">
    <location>
        <begin position="44"/>
        <end position="64"/>
    </location>
</feature>
<protein>
    <recommendedName>
        <fullName evidence="8">Major facilitator superfamily (MFS) profile domain-containing protein</fullName>
    </recommendedName>
</protein>
<dbReference type="InterPro" id="IPR011701">
    <property type="entry name" value="MFS"/>
</dbReference>
<keyword evidence="6 7" id="KW-0472">Membrane</keyword>
<feature type="transmembrane region" description="Helical" evidence="7">
    <location>
        <begin position="104"/>
        <end position="123"/>
    </location>
</feature>
<reference evidence="9 10" key="1">
    <citation type="submission" date="2020-12" db="EMBL/GenBank/DDBJ databases">
        <title>Metabolic potential, ecology and presence of endohyphal bacteria is reflected in genomic diversity of Mucoromycotina.</title>
        <authorList>
            <person name="Muszewska A."/>
            <person name="Okrasinska A."/>
            <person name="Steczkiewicz K."/>
            <person name="Drgas O."/>
            <person name="Orlowska M."/>
            <person name="Perlinska-Lenart U."/>
            <person name="Aleksandrzak-Piekarczyk T."/>
            <person name="Szatraj K."/>
            <person name="Zielenkiewicz U."/>
            <person name="Pilsyk S."/>
            <person name="Malc E."/>
            <person name="Mieczkowski P."/>
            <person name="Kruszewska J.S."/>
            <person name="Biernat P."/>
            <person name="Pawlowska J."/>
        </authorList>
    </citation>
    <scope>NUCLEOTIDE SEQUENCE [LARGE SCALE GENOMIC DNA]</scope>
    <source>
        <strain evidence="9 10">CBS 142.35</strain>
    </source>
</reference>
<dbReference type="Pfam" id="PF07690">
    <property type="entry name" value="MFS_1"/>
    <property type="match status" value="2"/>
</dbReference>
<evidence type="ECO:0000256" key="1">
    <source>
        <dbReference type="ARBA" id="ARBA00004141"/>
    </source>
</evidence>
<dbReference type="PANTHER" id="PTHR23506:SF23">
    <property type="entry name" value="GH10249P"/>
    <property type="match status" value="1"/>
</dbReference>
<feature type="transmembrane region" description="Helical" evidence="7">
    <location>
        <begin position="457"/>
        <end position="481"/>
    </location>
</feature>
<dbReference type="Gene3D" id="1.20.1250.20">
    <property type="entry name" value="MFS general substrate transporter like domains"/>
    <property type="match status" value="2"/>
</dbReference>
<dbReference type="PROSITE" id="PS50850">
    <property type="entry name" value="MFS"/>
    <property type="match status" value="1"/>
</dbReference>
<dbReference type="PRINTS" id="PR01035">
    <property type="entry name" value="TCRTETA"/>
</dbReference>
<comment type="subcellular location">
    <subcellularLocation>
        <location evidence="1">Membrane</location>
        <topology evidence="1">Multi-pass membrane protein</topology>
    </subcellularLocation>
</comment>
<evidence type="ECO:0000256" key="2">
    <source>
        <dbReference type="ARBA" id="ARBA00006829"/>
    </source>
</evidence>
<keyword evidence="4 7" id="KW-0812">Transmembrane</keyword>
<dbReference type="CDD" id="cd17325">
    <property type="entry name" value="MFS_MdtG_SLC18_like"/>
    <property type="match status" value="1"/>
</dbReference>
<name>A0A8H7SF50_9FUNG</name>
<dbReference type="GO" id="GO:0022857">
    <property type="term" value="F:transmembrane transporter activity"/>
    <property type="evidence" value="ECO:0007669"/>
    <property type="project" value="InterPro"/>
</dbReference>
<proteinExistence type="inferred from homology"/>
<evidence type="ECO:0000256" key="3">
    <source>
        <dbReference type="ARBA" id="ARBA00022448"/>
    </source>
</evidence>
<dbReference type="InterPro" id="IPR001958">
    <property type="entry name" value="Tet-R_TetA/multi-R_MdtG-like"/>
</dbReference>
<feature type="transmembrane region" description="Helical" evidence="7">
    <location>
        <begin position="361"/>
        <end position="382"/>
    </location>
</feature>
<sequence length="539" mass="58893">MPFLSHVTGAIAPTATVDSQEKQEQSSQPAPKKPILLSVRASDYFIFSTAAIGLFTSTFVHSILFPISPFIVDRINHNGEASQDTGESPFSAANDAVTSRDTGILVALYAAGLLAGSPIFGWLGEKIRQRRVPMLLGIAASITANLMFMFATAYWMLLLARFLQGVSNACVWTMSLCLIADNWPEDQLGFQMGKLFGFYPLGIVAGLPVGVLYAKLGYQAPFIASMILCGADFFMRLVIIERCHLPKEWFIKPGDEENSVTKEQTTIHTAASQHQLPNISTTHTNISSSCYSFGDDFTMKNDSSNNQVTESKVTVKRLLQQPRLLVSLNLTIVVAAAMSAFETILTMRLATEWQFDEAACGLMLLSFMIPSVIAGAISGWLCDKYGTKIVALVSLVLIIPTVMLVTIPNRNTPFWTLIIYFAMGGSAMAGCQSTVFPEIADVVSNENESSTEKDGLATSYALFNAAYGTGMCVGPILAGFLYGTIGFFWLCAVLAFMFLFCMPFAYFYTGKSRKFIDRSKKIKPTITCTSLSIPSNHIF</sequence>
<comment type="similarity">
    <text evidence="2">Belongs to the major facilitator superfamily. Vesicular transporter family.</text>
</comment>
<feature type="domain" description="Major facilitator superfamily (MFS) profile" evidence="8">
    <location>
        <begin position="46"/>
        <end position="513"/>
    </location>
</feature>
<dbReference type="InterPro" id="IPR036259">
    <property type="entry name" value="MFS_trans_sf"/>
</dbReference>
<keyword evidence="10" id="KW-1185">Reference proteome</keyword>
<dbReference type="Proteomes" id="UP000646827">
    <property type="component" value="Unassembled WGS sequence"/>
</dbReference>
<feature type="transmembrane region" description="Helical" evidence="7">
    <location>
        <begin position="135"/>
        <end position="156"/>
    </location>
</feature>
<evidence type="ECO:0000256" key="5">
    <source>
        <dbReference type="ARBA" id="ARBA00022989"/>
    </source>
</evidence>
<dbReference type="SUPFAM" id="SSF103473">
    <property type="entry name" value="MFS general substrate transporter"/>
    <property type="match status" value="1"/>
</dbReference>
<dbReference type="InterPro" id="IPR020846">
    <property type="entry name" value="MFS_dom"/>
</dbReference>
<dbReference type="AlphaFoldDB" id="A0A8H7SF50"/>
<accession>A0A8H7SF50</accession>